<accession>A0A328Q4I5</accession>
<dbReference type="AlphaFoldDB" id="A0A328Q4I5"/>
<dbReference type="EMBL" id="NGJK01000032">
    <property type="protein sequence ID" value="RAP03237.1"/>
    <property type="molecule type" value="Genomic_DNA"/>
</dbReference>
<evidence type="ECO:0000313" key="1">
    <source>
        <dbReference type="EMBL" id="RAP03237.1"/>
    </source>
</evidence>
<dbReference type="GeneID" id="3855362"/>
<reference evidence="1 2" key="1">
    <citation type="submission" date="2017-05" db="EMBL/GenBank/DDBJ databases">
        <title>Host range expansion of the Methanosphaera genus to humans and monogastric animals involves recent and extensive reduction in genome content.</title>
        <authorList>
            <person name="Hoedt E.C."/>
            <person name="Volmer J.G."/>
            <person name="Parks D.H."/>
            <person name="Rosewarne C.P."/>
            <person name="Denman S.E."/>
            <person name="Mcsweeney C.S."/>
            <person name="O Cuiv P."/>
            <person name="Hugenholtz P."/>
            <person name="Tyson G.W."/>
            <person name="Morrison M."/>
        </authorList>
    </citation>
    <scope>NUCLEOTIDE SEQUENCE [LARGE SCALE GENOMIC DNA]</scope>
    <source>
        <strain evidence="1 2">PA5</strain>
    </source>
</reference>
<dbReference type="RefSeq" id="WP_011406302.1">
    <property type="nucleotide sequence ID" value="NZ_CATZNA010000038.1"/>
</dbReference>
<dbReference type="Proteomes" id="UP000248557">
    <property type="component" value="Unassembled WGS sequence"/>
</dbReference>
<evidence type="ECO:0000313" key="2">
    <source>
        <dbReference type="Proteomes" id="UP000248557"/>
    </source>
</evidence>
<organism evidence="1 2">
    <name type="scientific">Methanosphaera stadtmanae</name>
    <dbReference type="NCBI Taxonomy" id="2317"/>
    <lineage>
        <taxon>Archaea</taxon>
        <taxon>Methanobacteriati</taxon>
        <taxon>Methanobacteriota</taxon>
        <taxon>Methanomada group</taxon>
        <taxon>Methanobacteria</taxon>
        <taxon>Methanobacteriales</taxon>
        <taxon>Methanobacteriaceae</taxon>
        <taxon>Methanosphaera</taxon>
    </lineage>
</organism>
<gene>
    <name evidence="1" type="ORF">CA615_03420</name>
</gene>
<proteinExistence type="predicted"/>
<name>A0A328Q4I5_9EURY</name>
<comment type="caution">
    <text evidence="1">The sequence shown here is derived from an EMBL/GenBank/DDBJ whole genome shotgun (WGS) entry which is preliminary data.</text>
</comment>
<protein>
    <submittedName>
        <fullName evidence="1">Uncharacterized protein</fullName>
    </submittedName>
</protein>
<sequence>METKIEKQYNKILDEIKTLDELIQTTEYTHNTTKELKQAIINTIQSLVDQEAEYTYNEIRYNGYFDKIRDAKIKLGLANETERKS</sequence>